<feature type="non-terminal residue" evidence="8">
    <location>
        <position position="1"/>
    </location>
</feature>
<evidence type="ECO:0000256" key="1">
    <source>
        <dbReference type="ARBA" id="ARBA00001954"/>
    </source>
</evidence>
<evidence type="ECO:0000256" key="2">
    <source>
        <dbReference type="ARBA" id="ARBA00022964"/>
    </source>
</evidence>
<evidence type="ECO:0000313" key="9">
    <source>
        <dbReference type="Proteomes" id="UP001243989"/>
    </source>
</evidence>
<protein>
    <recommendedName>
        <fullName evidence="6">2-oxoadipate dioxygenase/decarboxylase</fullName>
        <ecNumber evidence="6">1.13.11.93</ecNumber>
    </recommendedName>
    <alternativeName>
        <fullName evidence="7">2-hydroxyglutarate synthase</fullName>
    </alternativeName>
</protein>
<evidence type="ECO:0000256" key="3">
    <source>
        <dbReference type="ARBA" id="ARBA00023002"/>
    </source>
</evidence>
<comment type="similarity">
    <text evidence="5">Belongs to the 2-oxoadipate dioxygenase/decarboxylase family.</text>
</comment>
<dbReference type="EMBL" id="JAHMHQ010000001">
    <property type="protein sequence ID" value="KAK1655880.1"/>
    <property type="molecule type" value="Genomic_DNA"/>
</dbReference>
<dbReference type="InterPro" id="IPR009770">
    <property type="entry name" value="HGLS"/>
</dbReference>
<keyword evidence="3" id="KW-0560">Oxidoreductase</keyword>
<evidence type="ECO:0000256" key="4">
    <source>
        <dbReference type="ARBA" id="ARBA00023004"/>
    </source>
</evidence>
<proteinExistence type="inferred from homology"/>
<dbReference type="PANTHER" id="PTHR39479">
    <property type="match status" value="1"/>
</dbReference>
<dbReference type="RefSeq" id="XP_060451924.1">
    <property type="nucleotide sequence ID" value="XM_060583314.1"/>
</dbReference>
<keyword evidence="9" id="KW-1185">Reference proteome</keyword>
<accession>A0AAJ0A3N9</accession>
<sequence>VAAATFDQFNILKAEHPILADIASFQSAHINHLTPRTLDISAVQAAMREAGMAVKARIEGPPIRQCLILLRQTSFLALEEYVHFRTAIPELIKAGHKARFGEVEERGAAVTEQGKILYERLLQEAMALTANAEPEQVDRIAEDVFKQYPDTWTELRSKGLIHCEYFCIGKAPPGEAGQQLDALALERLIAQGVIEARPITYEDFLPFSAAGIFQSNLQSRDKDGRPLQMKHPEPDLLGFVEALEEEPVNIQSWYSLIQKRSLKAVAENLGMTAA</sequence>
<dbReference type="PANTHER" id="PTHR39479:SF2">
    <property type="entry name" value="2-OXOADIPATE DIOXYGENASE_DECARBOXYLASE"/>
    <property type="match status" value="1"/>
</dbReference>
<dbReference type="EC" id="1.13.11.93" evidence="6"/>
<dbReference type="SMART" id="SM01150">
    <property type="entry name" value="DUF1338"/>
    <property type="match status" value="1"/>
</dbReference>
<reference evidence="8" key="1">
    <citation type="submission" date="2021-06" db="EMBL/GenBank/DDBJ databases">
        <title>Comparative genomics, transcriptomics and evolutionary studies reveal genomic signatures of adaptation to plant cell wall in hemibiotrophic fungi.</title>
        <authorList>
            <consortium name="DOE Joint Genome Institute"/>
            <person name="Baroncelli R."/>
            <person name="Diaz J.F."/>
            <person name="Benocci T."/>
            <person name="Peng M."/>
            <person name="Battaglia E."/>
            <person name="Haridas S."/>
            <person name="Andreopoulos W."/>
            <person name="Labutti K."/>
            <person name="Pangilinan J."/>
            <person name="Floch G.L."/>
            <person name="Makela M.R."/>
            <person name="Henrissat B."/>
            <person name="Grigoriev I.V."/>
            <person name="Crouch J.A."/>
            <person name="De Vries R.P."/>
            <person name="Sukno S.A."/>
            <person name="Thon M.R."/>
        </authorList>
    </citation>
    <scope>NUCLEOTIDE SEQUENCE</scope>
    <source>
        <strain evidence="8">CBS 102054</strain>
    </source>
</reference>
<evidence type="ECO:0000256" key="6">
    <source>
        <dbReference type="ARBA" id="ARBA00035023"/>
    </source>
</evidence>
<keyword evidence="2" id="KW-0223">Dioxygenase</keyword>
<dbReference type="Gene3D" id="3.10.180.80">
    <property type="entry name" value="Uncharacterised protein PF07063, DUF1338"/>
    <property type="match status" value="1"/>
</dbReference>
<dbReference type="AlphaFoldDB" id="A0AAJ0A3N9"/>
<evidence type="ECO:0000256" key="5">
    <source>
        <dbReference type="ARBA" id="ARBA00035013"/>
    </source>
</evidence>
<dbReference type="GO" id="GO:0051213">
    <property type="term" value="F:dioxygenase activity"/>
    <property type="evidence" value="ECO:0007669"/>
    <property type="project" value="UniProtKB-KW"/>
</dbReference>
<keyword evidence="4" id="KW-0408">Iron</keyword>
<dbReference type="Pfam" id="PF07063">
    <property type="entry name" value="HGLS"/>
    <property type="match status" value="1"/>
</dbReference>
<evidence type="ECO:0000256" key="7">
    <source>
        <dbReference type="ARBA" id="ARBA00035045"/>
    </source>
</evidence>
<organism evidence="8 9">
    <name type="scientific">Colletotrichum phormii</name>
    <dbReference type="NCBI Taxonomy" id="359342"/>
    <lineage>
        <taxon>Eukaryota</taxon>
        <taxon>Fungi</taxon>
        <taxon>Dikarya</taxon>
        <taxon>Ascomycota</taxon>
        <taxon>Pezizomycotina</taxon>
        <taxon>Sordariomycetes</taxon>
        <taxon>Hypocreomycetidae</taxon>
        <taxon>Glomerellales</taxon>
        <taxon>Glomerellaceae</taxon>
        <taxon>Colletotrichum</taxon>
        <taxon>Colletotrichum acutatum species complex</taxon>
    </lineage>
</organism>
<evidence type="ECO:0000313" key="8">
    <source>
        <dbReference type="EMBL" id="KAK1655880.1"/>
    </source>
</evidence>
<gene>
    <name evidence="8" type="ORF">BDP81DRAFT_306873</name>
</gene>
<comment type="caution">
    <text evidence="8">The sequence shown here is derived from an EMBL/GenBank/DDBJ whole genome shotgun (WGS) entry which is preliminary data.</text>
</comment>
<dbReference type="Proteomes" id="UP001243989">
    <property type="component" value="Unassembled WGS sequence"/>
</dbReference>
<dbReference type="GeneID" id="85468176"/>
<comment type="cofactor">
    <cofactor evidence="1">
        <name>Fe(2+)</name>
        <dbReference type="ChEBI" id="CHEBI:29033"/>
    </cofactor>
</comment>
<name>A0AAJ0A3N9_9PEZI</name>